<comment type="caution">
    <text evidence="10">The sequence shown here is derived from an EMBL/GenBank/DDBJ whole genome shotgun (WGS) entry which is preliminary data.</text>
</comment>
<protein>
    <submittedName>
        <fullName evidence="10">Cation transporter</fullName>
    </submittedName>
</protein>
<dbReference type="Gene3D" id="1.20.1510.10">
    <property type="entry name" value="Cation efflux protein transmembrane domain"/>
    <property type="match status" value="1"/>
</dbReference>
<evidence type="ECO:0000256" key="5">
    <source>
        <dbReference type="ARBA" id="ARBA00022989"/>
    </source>
</evidence>
<dbReference type="NCBIfam" id="TIGR01297">
    <property type="entry name" value="CDF"/>
    <property type="match status" value="1"/>
</dbReference>
<dbReference type="FunFam" id="1.20.1510.10:FF:000006">
    <property type="entry name" value="Divalent cation efflux transporter"/>
    <property type="match status" value="1"/>
</dbReference>
<feature type="transmembrane region" description="Helical" evidence="7">
    <location>
        <begin position="99"/>
        <end position="116"/>
    </location>
</feature>
<dbReference type="InterPro" id="IPR002524">
    <property type="entry name" value="Cation_efflux"/>
</dbReference>
<name>A0A942V0Q8_9FIRM</name>
<dbReference type="GO" id="GO:0008324">
    <property type="term" value="F:monoatomic cation transmembrane transporter activity"/>
    <property type="evidence" value="ECO:0007669"/>
    <property type="project" value="InterPro"/>
</dbReference>
<proteinExistence type="inferred from homology"/>
<dbReference type="InterPro" id="IPR036837">
    <property type="entry name" value="Cation_efflux_CTD_sf"/>
</dbReference>
<dbReference type="EMBL" id="WSFT01000040">
    <property type="protein sequence ID" value="MBS4539052.1"/>
    <property type="molecule type" value="Genomic_DNA"/>
</dbReference>
<evidence type="ECO:0000256" key="2">
    <source>
        <dbReference type="ARBA" id="ARBA00008114"/>
    </source>
</evidence>
<dbReference type="InterPro" id="IPR027469">
    <property type="entry name" value="Cation_efflux_TMD_sf"/>
</dbReference>
<evidence type="ECO:0000256" key="1">
    <source>
        <dbReference type="ARBA" id="ARBA00004141"/>
    </source>
</evidence>
<dbReference type="InterPro" id="IPR027470">
    <property type="entry name" value="Cation_efflux_CTD"/>
</dbReference>
<dbReference type="InterPro" id="IPR058533">
    <property type="entry name" value="Cation_efflux_TM"/>
</dbReference>
<feature type="domain" description="Cation efflux protein cytoplasmic" evidence="9">
    <location>
        <begin position="228"/>
        <end position="304"/>
    </location>
</feature>
<gene>
    <name evidence="10" type="ORF">GOQ27_11305</name>
</gene>
<keyword evidence="11" id="KW-1185">Reference proteome</keyword>
<dbReference type="Pfam" id="PF16916">
    <property type="entry name" value="ZT_dimer"/>
    <property type="match status" value="1"/>
</dbReference>
<evidence type="ECO:0000313" key="11">
    <source>
        <dbReference type="Proteomes" id="UP000724672"/>
    </source>
</evidence>
<dbReference type="GO" id="GO:0016020">
    <property type="term" value="C:membrane"/>
    <property type="evidence" value="ECO:0007669"/>
    <property type="project" value="UniProtKB-SubCell"/>
</dbReference>
<dbReference type="SUPFAM" id="SSF160240">
    <property type="entry name" value="Cation efflux protein cytoplasmic domain-like"/>
    <property type="match status" value="1"/>
</dbReference>
<dbReference type="PANTHER" id="PTHR43840">
    <property type="entry name" value="MITOCHONDRIAL METAL TRANSPORTER 1-RELATED"/>
    <property type="match status" value="1"/>
</dbReference>
<keyword evidence="3" id="KW-0813">Transport</keyword>
<feature type="transmembrane region" description="Helical" evidence="7">
    <location>
        <begin position="198"/>
        <end position="216"/>
    </location>
</feature>
<organism evidence="10 11">
    <name type="scientific">Anaeromonas frigoriresistens</name>
    <dbReference type="NCBI Taxonomy" id="2683708"/>
    <lineage>
        <taxon>Bacteria</taxon>
        <taxon>Bacillati</taxon>
        <taxon>Bacillota</taxon>
        <taxon>Tissierellia</taxon>
        <taxon>Tissierellales</taxon>
        <taxon>Thermohalobacteraceae</taxon>
        <taxon>Anaeromonas</taxon>
    </lineage>
</organism>
<feature type="transmembrane region" description="Helical" evidence="7">
    <location>
        <begin position="173"/>
        <end position="192"/>
    </location>
</feature>
<evidence type="ECO:0000256" key="7">
    <source>
        <dbReference type="SAM" id="Phobius"/>
    </source>
</evidence>
<dbReference type="Proteomes" id="UP000724672">
    <property type="component" value="Unassembled WGS sequence"/>
</dbReference>
<dbReference type="InterPro" id="IPR050291">
    <property type="entry name" value="CDF_Transporter"/>
</dbReference>
<dbReference type="PANTHER" id="PTHR43840:SF15">
    <property type="entry name" value="MITOCHONDRIAL METAL TRANSPORTER 1-RELATED"/>
    <property type="match status" value="1"/>
</dbReference>
<dbReference type="SUPFAM" id="SSF161111">
    <property type="entry name" value="Cation efflux protein transmembrane domain-like"/>
    <property type="match status" value="1"/>
</dbReference>
<accession>A0A942V0Q8</accession>
<feature type="transmembrane region" description="Helical" evidence="7">
    <location>
        <begin position="131"/>
        <end position="152"/>
    </location>
</feature>
<dbReference type="Gene3D" id="3.30.70.1350">
    <property type="entry name" value="Cation efflux protein, cytoplasmic domain"/>
    <property type="match status" value="1"/>
</dbReference>
<evidence type="ECO:0000256" key="3">
    <source>
        <dbReference type="ARBA" id="ARBA00022448"/>
    </source>
</evidence>
<feature type="transmembrane region" description="Helical" evidence="7">
    <location>
        <begin position="26"/>
        <end position="55"/>
    </location>
</feature>
<comment type="similarity">
    <text evidence="2">Belongs to the cation diffusion facilitator (CDF) transporter (TC 2.A.4) family.</text>
</comment>
<evidence type="ECO:0000259" key="9">
    <source>
        <dbReference type="Pfam" id="PF16916"/>
    </source>
</evidence>
<sequence>MITEYILKIALKDKDNYNNKDYRGKIGYISGVVGVVINLLLAILKLVIGLLLSSIAVTADAFNNLADAASSVMTIVGFKISNTPPDKNHPYGHGRLEHITTLIIAFLIMFVGFQFAKSSFDRIINPKPVEFRLLLFIFLIISIGMKLWLSSFNKKLGKKIDSSALKAVSIDSLWDAFVTLIVASSLVLSLVTDIPVDGYIGIVVSIMIFYSGYTLIKDAVSELIGEAPSQELIEKIISGVMSYEYISGVHDLKVHQYGVGRILATIDAEIPPNIDVVTIHNVIDQAERELGEELDIEMVIHMDPVGIKIEEKNKVINELRDKLKYNHLIKSIHDFNIVEKKGEKHIIFDVTLDGNKLDKQFSLNDFKTELVEIIKNIDKELRCDINVSIDYHDITTLI</sequence>
<keyword evidence="6 7" id="KW-0472">Membrane</keyword>
<dbReference type="Pfam" id="PF01545">
    <property type="entry name" value="Cation_efflux"/>
    <property type="match status" value="1"/>
</dbReference>
<comment type="subcellular location">
    <subcellularLocation>
        <location evidence="1">Membrane</location>
        <topology evidence="1">Multi-pass membrane protein</topology>
    </subcellularLocation>
</comment>
<evidence type="ECO:0000256" key="4">
    <source>
        <dbReference type="ARBA" id="ARBA00022692"/>
    </source>
</evidence>
<reference evidence="10" key="1">
    <citation type="submission" date="2019-12" db="EMBL/GenBank/DDBJ databases">
        <title>Clostridiaceae gen. nov. sp. nov., isolated from sediment in Xinjiang, China.</title>
        <authorList>
            <person name="Zhang R."/>
        </authorList>
    </citation>
    <scope>NUCLEOTIDE SEQUENCE</scope>
    <source>
        <strain evidence="10">D2Q-11</strain>
    </source>
</reference>
<evidence type="ECO:0000313" key="10">
    <source>
        <dbReference type="EMBL" id="MBS4539052.1"/>
    </source>
</evidence>
<keyword evidence="5 7" id="KW-1133">Transmembrane helix</keyword>
<evidence type="ECO:0000259" key="8">
    <source>
        <dbReference type="Pfam" id="PF01545"/>
    </source>
</evidence>
<feature type="domain" description="Cation efflux protein transmembrane" evidence="8">
    <location>
        <begin position="33"/>
        <end position="224"/>
    </location>
</feature>
<keyword evidence="4 7" id="KW-0812">Transmembrane</keyword>
<dbReference type="RefSeq" id="WP_203366975.1">
    <property type="nucleotide sequence ID" value="NZ_WSFT01000040.1"/>
</dbReference>
<dbReference type="AlphaFoldDB" id="A0A942V0Q8"/>
<evidence type="ECO:0000256" key="6">
    <source>
        <dbReference type="ARBA" id="ARBA00023136"/>
    </source>
</evidence>